<dbReference type="PANTHER" id="PTHR34296">
    <property type="entry name" value="TRANSCRIPTIONAL ACTIVATOR PROTEIN MED"/>
    <property type="match status" value="1"/>
</dbReference>
<comment type="subcellular location">
    <subcellularLocation>
        <location evidence="1">Cell membrane</location>
    </subcellularLocation>
</comment>
<evidence type="ECO:0000256" key="1">
    <source>
        <dbReference type="ARBA" id="ARBA00004236"/>
    </source>
</evidence>
<dbReference type="EMBL" id="LNTB01000001">
    <property type="protein sequence ID" value="KSW12515.1"/>
    <property type="molecule type" value="Genomic_DNA"/>
</dbReference>
<dbReference type="STRING" id="2309.CF15_07290"/>
<sequence length="95" mass="10373">MGVVLGMEIPVLYKFEAGYYWGIRYGEKLYEKHTGKRVEPLTMLYTYTGAFNDPARGKTATEAQLAQGACIVYNVAGATGLGIFEAVEEAAKKQG</sequence>
<dbReference type="Pfam" id="PF02608">
    <property type="entry name" value="Bmp"/>
    <property type="match status" value="1"/>
</dbReference>
<evidence type="ECO:0000256" key="3">
    <source>
        <dbReference type="ARBA" id="ARBA00022729"/>
    </source>
</evidence>
<dbReference type="RefSeq" id="WP_058371199.1">
    <property type="nucleotide sequence ID" value="NZ_LNTB01000001.1"/>
</dbReference>
<proteinExistence type="predicted"/>
<evidence type="ECO:0000313" key="8">
    <source>
        <dbReference type="Proteomes" id="UP000053352"/>
    </source>
</evidence>
<evidence type="ECO:0000256" key="2">
    <source>
        <dbReference type="ARBA" id="ARBA00022475"/>
    </source>
</evidence>
<evidence type="ECO:0000313" key="7">
    <source>
        <dbReference type="EMBL" id="KSW12515.1"/>
    </source>
</evidence>
<dbReference type="AlphaFoldDB" id="A0A0V8RWW6"/>
<keyword evidence="8" id="KW-1185">Reference proteome</keyword>
<keyword evidence="4" id="KW-0472">Membrane</keyword>
<protein>
    <recommendedName>
        <fullName evidence="6">ABC transporter substrate-binding protein PnrA-like domain-containing protein</fullName>
    </recommendedName>
</protein>
<accession>A0A0V8RWW6</accession>
<reference evidence="7 8" key="1">
    <citation type="submission" date="2015-11" db="EMBL/GenBank/DDBJ databases">
        <title>Genome sequence of Pyrodictium occultum PL-19, a marine hyperthermophilic archaeon isolated from Volcano, Italy.</title>
        <authorList>
            <person name="Utturkar S."/>
            <person name="Huber H."/>
            <person name="Leptihn S."/>
            <person name="Brown S."/>
            <person name="Stetter K.O."/>
            <person name="Podar M."/>
        </authorList>
    </citation>
    <scope>NUCLEOTIDE SEQUENCE [LARGE SCALE GENOMIC DNA]</scope>
    <source>
        <strain evidence="7 8">PL-19</strain>
    </source>
</reference>
<dbReference type="InterPro" id="IPR050957">
    <property type="entry name" value="BMP_lipoprotein"/>
</dbReference>
<evidence type="ECO:0000256" key="4">
    <source>
        <dbReference type="ARBA" id="ARBA00023136"/>
    </source>
</evidence>
<dbReference type="GO" id="GO:0005886">
    <property type="term" value="C:plasma membrane"/>
    <property type="evidence" value="ECO:0007669"/>
    <property type="project" value="UniProtKB-SubCell"/>
</dbReference>
<keyword evidence="5" id="KW-0449">Lipoprotein</keyword>
<dbReference type="InterPro" id="IPR003760">
    <property type="entry name" value="PnrA-like"/>
</dbReference>
<comment type="caution">
    <text evidence="7">The sequence shown here is derived from an EMBL/GenBank/DDBJ whole genome shotgun (WGS) entry which is preliminary data.</text>
</comment>
<feature type="domain" description="ABC transporter substrate-binding protein PnrA-like" evidence="6">
    <location>
        <begin position="2"/>
        <end position="92"/>
    </location>
</feature>
<dbReference type="PANTHER" id="PTHR34296:SF2">
    <property type="entry name" value="ABC TRANSPORTER GUANOSINE-BINDING PROTEIN NUPN"/>
    <property type="match status" value="1"/>
</dbReference>
<gene>
    <name evidence="7" type="ORF">CF15_07290</name>
</gene>
<keyword evidence="3" id="KW-0732">Signal</keyword>
<name>A0A0V8RWW6_PYROC</name>
<evidence type="ECO:0000256" key="5">
    <source>
        <dbReference type="ARBA" id="ARBA00023288"/>
    </source>
</evidence>
<dbReference type="Gene3D" id="3.40.50.2300">
    <property type="match status" value="1"/>
</dbReference>
<keyword evidence="2" id="KW-1003">Cell membrane</keyword>
<evidence type="ECO:0000259" key="6">
    <source>
        <dbReference type="Pfam" id="PF02608"/>
    </source>
</evidence>
<dbReference type="Proteomes" id="UP000053352">
    <property type="component" value="Unassembled WGS sequence"/>
</dbReference>
<organism evidence="7 8">
    <name type="scientific">Pyrodictium occultum</name>
    <dbReference type="NCBI Taxonomy" id="2309"/>
    <lineage>
        <taxon>Archaea</taxon>
        <taxon>Thermoproteota</taxon>
        <taxon>Thermoprotei</taxon>
        <taxon>Desulfurococcales</taxon>
        <taxon>Pyrodictiaceae</taxon>
        <taxon>Pyrodictium</taxon>
    </lineage>
</organism>